<dbReference type="AlphaFoldDB" id="A0A8J8NML6"/>
<evidence type="ECO:0000313" key="2">
    <source>
        <dbReference type="EMBL" id="TNV78061.1"/>
    </source>
</evidence>
<comment type="caution">
    <text evidence="2">The sequence shown here is derived from an EMBL/GenBank/DDBJ whole genome shotgun (WGS) entry which is preliminary data.</text>
</comment>
<keyword evidence="1" id="KW-0812">Transmembrane</keyword>
<protein>
    <submittedName>
        <fullName evidence="2">Uncharacterized protein</fullName>
    </submittedName>
</protein>
<feature type="transmembrane region" description="Helical" evidence="1">
    <location>
        <begin position="147"/>
        <end position="170"/>
    </location>
</feature>
<sequence length="208" mass="23852">MHRSNSAQESSLSIPSPRDCAPYCDNRVFDRSNIIEAIRKDLKYLFQCHLSHVMMHSILFIESFPSCTALSRISKYLLCRSQKQIEAHQQCVLPLLIYSIIVLPLQCPQWQGLRQTQICQDANLKCMVVQKSQGCPVCMIKMQDARVFLDLLFLPFLNKVLASIVLIFIIENGNSIFSDNSTFEIVSFYRSDAVTIYGMHLKHCLKVD</sequence>
<dbReference type="EMBL" id="RRYP01010953">
    <property type="protein sequence ID" value="TNV78061.1"/>
    <property type="molecule type" value="Genomic_DNA"/>
</dbReference>
<keyword evidence="1" id="KW-1133">Transmembrane helix</keyword>
<keyword evidence="3" id="KW-1185">Reference proteome</keyword>
<accession>A0A8J8NML6</accession>
<name>A0A8J8NML6_HALGN</name>
<evidence type="ECO:0000313" key="3">
    <source>
        <dbReference type="Proteomes" id="UP000785679"/>
    </source>
</evidence>
<reference evidence="2" key="1">
    <citation type="submission" date="2019-06" db="EMBL/GenBank/DDBJ databases">
        <authorList>
            <person name="Zheng W."/>
        </authorList>
    </citation>
    <scope>NUCLEOTIDE SEQUENCE</scope>
    <source>
        <strain evidence="2">QDHG01</strain>
    </source>
</reference>
<organism evidence="2 3">
    <name type="scientific">Halteria grandinella</name>
    <dbReference type="NCBI Taxonomy" id="5974"/>
    <lineage>
        <taxon>Eukaryota</taxon>
        <taxon>Sar</taxon>
        <taxon>Alveolata</taxon>
        <taxon>Ciliophora</taxon>
        <taxon>Intramacronucleata</taxon>
        <taxon>Spirotrichea</taxon>
        <taxon>Stichotrichia</taxon>
        <taxon>Sporadotrichida</taxon>
        <taxon>Halteriidae</taxon>
        <taxon>Halteria</taxon>
    </lineage>
</organism>
<evidence type="ECO:0000256" key="1">
    <source>
        <dbReference type="SAM" id="Phobius"/>
    </source>
</evidence>
<proteinExistence type="predicted"/>
<dbReference type="Proteomes" id="UP000785679">
    <property type="component" value="Unassembled WGS sequence"/>
</dbReference>
<keyword evidence="1" id="KW-0472">Membrane</keyword>
<gene>
    <name evidence="2" type="ORF">FGO68_gene15052</name>
</gene>